<gene>
    <name evidence="4" type="ORF">DespoDRAFT_03413</name>
</gene>
<reference evidence="4 5" key="1">
    <citation type="submission" date="2011-09" db="EMBL/GenBank/DDBJ databases">
        <authorList>
            <consortium name="US DOE Joint Genome Institute (JGI-PGF)"/>
            <person name="Lucas S."/>
            <person name="Han J."/>
            <person name="Lapidus A."/>
            <person name="Cheng J.-F."/>
            <person name="Goodwin L."/>
            <person name="Pitluck S."/>
            <person name="Peters L."/>
            <person name="Land M.L."/>
            <person name="Hauser L."/>
            <person name="Orellana R."/>
            <person name="Lovley D."/>
            <person name="Woyke T.J."/>
        </authorList>
    </citation>
    <scope>NUCLEOTIDE SEQUENCE [LARGE SCALE GENOMIC DNA]</scope>
    <source>
        <strain evidence="4 5">2ac9</strain>
    </source>
</reference>
<dbReference type="Gene3D" id="3.30.420.40">
    <property type="match status" value="2"/>
</dbReference>
<dbReference type="InterPro" id="IPR018181">
    <property type="entry name" value="Heat_shock_70_CS"/>
</dbReference>
<reference evidence="4 5" key="2">
    <citation type="submission" date="2012-02" db="EMBL/GenBank/DDBJ databases">
        <title>Improved High-Quality Draft sequence of Desulfobacter postgatei 2ac9.</title>
        <authorList>
            <consortium name="US DOE Joint Genome Institute"/>
            <person name="Lucas S."/>
            <person name="Han J."/>
            <person name="Lapidus A."/>
            <person name="Cheng J.-F."/>
            <person name="Goodwin L."/>
            <person name="Pitluck S."/>
            <person name="Peters L."/>
            <person name="Ovchinnikova G."/>
            <person name="Held B."/>
            <person name="Detter J.C."/>
            <person name="Han C."/>
            <person name="Tapia R."/>
            <person name="Land M."/>
            <person name="Hauser L."/>
            <person name="Kyrpides N."/>
            <person name="Ivanova N."/>
            <person name="Pagani I."/>
            <person name="Orellana R."/>
            <person name="Lovley D."/>
            <person name="Woyke T."/>
        </authorList>
    </citation>
    <scope>NUCLEOTIDE SEQUENCE [LARGE SCALE GENOMIC DNA]</scope>
    <source>
        <strain evidence="4 5">2ac9</strain>
    </source>
</reference>
<keyword evidence="5" id="KW-1185">Reference proteome</keyword>
<protein>
    <submittedName>
        <fullName evidence="4">Molecular chaperone</fullName>
    </submittedName>
</protein>
<dbReference type="Pfam" id="PF00012">
    <property type="entry name" value="HSP70"/>
    <property type="match status" value="1"/>
</dbReference>
<name>I5B6R9_9BACT</name>
<dbReference type="STRING" id="879212.DespoDRAFT_03413"/>
<dbReference type="PRINTS" id="PR00301">
    <property type="entry name" value="HEATSHOCK70"/>
</dbReference>
<dbReference type="InterPro" id="IPR013126">
    <property type="entry name" value="Hsp_70_fam"/>
</dbReference>
<dbReference type="PANTHER" id="PTHR42749:SF1">
    <property type="entry name" value="CELL SHAPE-DETERMINING PROTEIN MREB"/>
    <property type="match status" value="1"/>
</dbReference>
<evidence type="ECO:0000256" key="1">
    <source>
        <dbReference type="ARBA" id="ARBA00007381"/>
    </source>
</evidence>
<evidence type="ECO:0000313" key="5">
    <source>
        <dbReference type="Proteomes" id="UP000005778"/>
    </source>
</evidence>
<dbReference type="PANTHER" id="PTHR42749">
    <property type="entry name" value="CELL SHAPE-DETERMINING PROTEIN MREB"/>
    <property type="match status" value="1"/>
</dbReference>
<organism evidence="4 5">
    <name type="scientific">Desulfobacter postgatei 2ac9</name>
    <dbReference type="NCBI Taxonomy" id="879212"/>
    <lineage>
        <taxon>Bacteria</taxon>
        <taxon>Pseudomonadati</taxon>
        <taxon>Thermodesulfobacteriota</taxon>
        <taxon>Desulfobacteria</taxon>
        <taxon>Desulfobacterales</taxon>
        <taxon>Desulfobacteraceae</taxon>
        <taxon>Desulfobacter</taxon>
    </lineage>
</organism>
<dbReference type="RefSeq" id="WP_004075094.1">
    <property type="nucleotide sequence ID" value="NZ_CM001488.1"/>
</dbReference>
<dbReference type="EMBL" id="CM001488">
    <property type="protein sequence ID" value="EIM65182.1"/>
    <property type="molecule type" value="Genomic_DNA"/>
</dbReference>
<dbReference type="OrthoDB" id="580874at2"/>
<dbReference type="GO" id="GO:0005524">
    <property type="term" value="F:ATP binding"/>
    <property type="evidence" value="ECO:0007669"/>
    <property type="project" value="UniProtKB-KW"/>
</dbReference>
<dbReference type="eggNOG" id="COG0443">
    <property type="taxonomic scope" value="Bacteria"/>
</dbReference>
<comment type="similarity">
    <text evidence="1">Belongs to the heat shock protein 70 family.</text>
</comment>
<evidence type="ECO:0000256" key="2">
    <source>
        <dbReference type="ARBA" id="ARBA00022741"/>
    </source>
</evidence>
<evidence type="ECO:0000313" key="4">
    <source>
        <dbReference type="EMBL" id="EIM65182.1"/>
    </source>
</evidence>
<dbReference type="InterPro" id="IPR043129">
    <property type="entry name" value="ATPase_NBD"/>
</dbReference>
<keyword evidence="3" id="KW-0067">ATP-binding</keyword>
<dbReference type="GO" id="GO:0140662">
    <property type="term" value="F:ATP-dependent protein folding chaperone"/>
    <property type="evidence" value="ECO:0007669"/>
    <property type="project" value="InterPro"/>
</dbReference>
<dbReference type="SUPFAM" id="SSF53067">
    <property type="entry name" value="Actin-like ATPase domain"/>
    <property type="match status" value="2"/>
</dbReference>
<dbReference type="PROSITE" id="PS00297">
    <property type="entry name" value="HSP70_1"/>
    <property type="match status" value="1"/>
</dbReference>
<dbReference type="Proteomes" id="UP000005778">
    <property type="component" value="Chromosome"/>
</dbReference>
<dbReference type="CDD" id="cd10170">
    <property type="entry name" value="ASKHA_NBD_HSP70"/>
    <property type="match status" value="1"/>
</dbReference>
<keyword evidence="2" id="KW-0547">Nucleotide-binding</keyword>
<dbReference type="HOGENOM" id="CLU_030332_0_0_7"/>
<dbReference type="AlphaFoldDB" id="I5B6R9"/>
<sequence length="607" mass="66727">MKEGRYIVGIDLGTTNCVVAYADMQVERVPREMAKINLFRVPQLTGPGVVELRDSLPSFLYVKQGHEDDSDALQLPWQEDDAVTVAGEFARERGAEVPHKLISSAKSWLCNSAVDRETPILPWETTKDIKKLSPVQASCALLRHIKNAWNHEMAADDPSLCLENQSIYLTVPASFDAVARELTVKSAQMAGLKDIVLIEEPQSAFYAWIDKAGDDWRDEVEKGDIVLVCDIGGGTSDFSLIEVNEGEDGLLNLERVAVGNHLLVGGDNLDLTLSYFLAAKLREKNQKLDAWQMRGLVHSCRKAKEELFSSQGADEYPVTVLGRGSGLIKGTIKLSLKLADIQQVVLDGFFPVCSLDDKPARSSAAGIKEFGLSYESDPAITRHLAQFISSHTDDQGNPRLPTAVVFNGGVMKSPMIRERVLSVLKQWHSASGGGEIREINAVDYDLSVAWGASYYGQAARGDGIKIRGGLGMSYYMAIEAAMPAIPGLAMPTRALCIAPFGMEDGSHAESKDRLFNLVVGEKVTFDIMSSPNRHDDQLGDVIDNWDDMGITALTSIETELDRTGTDEGFIPVTFEVKVTEIGTLEFWACSRDDDRKWRLELNVRPKA</sequence>
<proteinExistence type="inferred from homology"/>
<evidence type="ECO:0000256" key="3">
    <source>
        <dbReference type="ARBA" id="ARBA00022840"/>
    </source>
</evidence>
<accession>I5B6R9</accession>